<feature type="compositionally biased region" description="Polar residues" evidence="14">
    <location>
        <begin position="1240"/>
        <end position="1251"/>
    </location>
</feature>
<comment type="subcellular location">
    <subcellularLocation>
        <location evidence="1">Mitochondrion outer membrane</location>
        <topology evidence="1">Single-pass type IV membrane protein</topology>
    </subcellularLocation>
</comment>
<feature type="region of interest" description="Disordered" evidence="14">
    <location>
        <begin position="693"/>
        <end position="780"/>
    </location>
</feature>
<evidence type="ECO:0000256" key="7">
    <source>
        <dbReference type="ARBA" id="ARBA00022787"/>
    </source>
</evidence>
<evidence type="ECO:0000256" key="6">
    <source>
        <dbReference type="ARBA" id="ARBA00022741"/>
    </source>
</evidence>
<organism evidence="17 18">
    <name type="scientific">Sphagnum troendelagicum</name>
    <dbReference type="NCBI Taxonomy" id="128251"/>
    <lineage>
        <taxon>Eukaryota</taxon>
        <taxon>Viridiplantae</taxon>
        <taxon>Streptophyta</taxon>
        <taxon>Embryophyta</taxon>
        <taxon>Bryophyta</taxon>
        <taxon>Sphagnophytina</taxon>
        <taxon>Sphagnopsida</taxon>
        <taxon>Sphagnales</taxon>
        <taxon>Sphagnaceae</taxon>
        <taxon>Sphagnum</taxon>
    </lineage>
</organism>
<evidence type="ECO:0000313" key="18">
    <source>
        <dbReference type="Proteomes" id="UP001497512"/>
    </source>
</evidence>
<keyword evidence="10" id="KW-1133">Transmembrane helix</keyword>
<keyword evidence="6" id="KW-0547">Nucleotide-binding</keyword>
<dbReference type="PROSITE" id="PS51369">
    <property type="entry name" value="TCP"/>
    <property type="match status" value="1"/>
</dbReference>
<dbReference type="Proteomes" id="UP001497512">
    <property type="component" value="Chromosome 15"/>
</dbReference>
<keyword evidence="9" id="KW-0106">Calcium</keyword>
<dbReference type="InterPro" id="IPR017887">
    <property type="entry name" value="TF_TCP_subgr"/>
</dbReference>
<dbReference type="Pfam" id="PF00071">
    <property type="entry name" value="Ras"/>
    <property type="match status" value="2"/>
</dbReference>
<evidence type="ECO:0000256" key="8">
    <source>
        <dbReference type="ARBA" id="ARBA00022801"/>
    </source>
</evidence>
<dbReference type="InterPro" id="IPR018247">
    <property type="entry name" value="EF_Hand_1_Ca_BS"/>
</dbReference>
<feature type="region of interest" description="Disordered" evidence="14">
    <location>
        <begin position="1287"/>
        <end position="1306"/>
    </location>
</feature>
<evidence type="ECO:0000313" key="17">
    <source>
        <dbReference type="EMBL" id="CAK9206965.1"/>
    </source>
</evidence>
<dbReference type="SUPFAM" id="SSF52540">
    <property type="entry name" value="P-loop containing nucleoside triphosphate hydrolases"/>
    <property type="match status" value="2"/>
</dbReference>
<feature type="region of interest" description="Disordered" evidence="14">
    <location>
        <begin position="880"/>
        <end position="956"/>
    </location>
</feature>
<feature type="domain" description="TCP" evidence="15">
    <location>
        <begin position="599"/>
        <end position="653"/>
    </location>
</feature>
<dbReference type="InterPro" id="IPR027417">
    <property type="entry name" value="P-loop_NTPase"/>
</dbReference>
<feature type="compositionally biased region" description="Gly residues" evidence="14">
    <location>
        <begin position="1144"/>
        <end position="1157"/>
    </location>
</feature>
<name>A0ABP0U0D8_9BRYO</name>
<keyword evidence="11" id="KW-0496">Mitochondrion</keyword>
<keyword evidence="3" id="KW-0812">Transmembrane</keyword>
<evidence type="ECO:0000256" key="14">
    <source>
        <dbReference type="SAM" id="MobiDB-lite"/>
    </source>
</evidence>
<dbReference type="Pfam" id="PF03634">
    <property type="entry name" value="TCP"/>
    <property type="match status" value="1"/>
</dbReference>
<dbReference type="PRINTS" id="PR00449">
    <property type="entry name" value="RASTRNSFRMNG"/>
</dbReference>
<feature type="compositionally biased region" description="Low complexity" evidence="14">
    <location>
        <begin position="1287"/>
        <end position="1297"/>
    </location>
</feature>
<dbReference type="InterPro" id="IPR007504">
    <property type="entry name" value="H/ACA_rnp_Gar1/Naf1"/>
</dbReference>
<dbReference type="InterPro" id="IPR001806">
    <property type="entry name" value="Small_GTPase"/>
</dbReference>
<keyword evidence="5" id="KW-0677">Repeat</keyword>
<feature type="region of interest" description="Disordered" evidence="14">
    <location>
        <begin position="969"/>
        <end position="991"/>
    </location>
</feature>
<feature type="compositionally biased region" description="Acidic residues" evidence="14">
    <location>
        <begin position="969"/>
        <end position="979"/>
    </location>
</feature>
<evidence type="ECO:0000256" key="3">
    <source>
        <dbReference type="ARBA" id="ARBA00022692"/>
    </source>
</evidence>
<dbReference type="SMART" id="SM00174">
    <property type="entry name" value="RHO"/>
    <property type="match status" value="1"/>
</dbReference>
<feature type="region of interest" description="Disordered" evidence="14">
    <location>
        <begin position="1102"/>
        <end position="1189"/>
    </location>
</feature>
<evidence type="ECO:0000256" key="4">
    <source>
        <dbReference type="ARBA" id="ARBA00022723"/>
    </source>
</evidence>
<feature type="domain" description="Miro" evidence="16">
    <location>
        <begin position="10"/>
        <end position="176"/>
    </location>
</feature>
<dbReference type="Pfam" id="PF08355">
    <property type="entry name" value="EF_assoc_1"/>
    <property type="match status" value="1"/>
</dbReference>
<feature type="compositionally biased region" description="Gly residues" evidence="14">
    <location>
        <begin position="705"/>
        <end position="716"/>
    </location>
</feature>
<reference evidence="17" key="1">
    <citation type="submission" date="2024-02" db="EMBL/GenBank/DDBJ databases">
        <authorList>
            <consortium name="ELIXIR-Norway"/>
            <consortium name="Elixir Norway"/>
        </authorList>
    </citation>
    <scope>NUCLEOTIDE SEQUENCE</scope>
</reference>
<dbReference type="SUPFAM" id="SSF50447">
    <property type="entry name" value="Translation proteins"/>
    <property type="match status" value="1"/>
</dbReference>
<feature type="compositionally biased region" description="Acidic residues" evidence="14">
    <location>
        <begin position="904"/>
        <end position="924"/>
    </location>
</feature>
<keyword evidence="12" id="KW-0342">GTP-binding</keyword>
<dbReference type="Pfam" id="PF04410">
    <property type="entry name" value="Gar1"/>
    <property type="match status" value="1"/>
</dbReference>
<dbReference type="InterPro" id="IPR020860">
    <property type="entry name" value="MIRO_dom"/>
</dbReference>
<dbReference type="SMART" id="SM00173">
    <property type="entry name" value="RAS"/>
    <property type="match status" value="1"/>
</dbReference>
<evidence type="ECO:0000256" key="12">
    <source>
        <dbReference type="ARBA" id="ARBA00023134"/>
    </source>
</evidence>
<dbReference type="InterPro" id="IPR013567">
    <property type="entry name" value="EF_hand_assoc_2"/>
</dbReference>
<evidence type="ECO:0000256" key="2">
    <source>
        <dbReference type="ARBA" id="ARBA00007981"/>
    </source>
</evidence>
<keyword evidence="7" id="KW-1000">Mitochondrion outer membrane</keyword>
<feature type="compositionally biased region" description="Low complexity" evidence="14">
    <location>
        <begin position="885"/>
        <end position="894"/>
    </location>
</feature>
<dbReference type="Gene3D" id="3.40.50.300">
    <property type="entry name" value="P-loop containing nucleotide triphosphate hydrolases"/>
    <property type="match status" value="2"/>
</dbReference>
<dbReference type="Gene3D" id="2.40.10.230">
    <property type="entry name" value="Probable tRNA pseudouridine synthase domain"/>
    <property type="match status" value="1"/>
</dbReference>
<evidence type="ECO:0000256" key="13">
    <source>
        <dbReference type="ARBA" id="ARBA00023136"/>
    </source>
</evidence>
<evidence type="ECO:0000256" key="5">
    <source>
        <dbReference type="ARBA" id="ARBA00022737"/>
    </source>
</evidence>
<feature type="compositionally biased region" description="Low complexity" evidence="14">
    <location>
        <begin position="552"/>
        <end position="577"/>
    </location>
</feature>
<feature type="compositionally biased region" description="Polar residues" evidence="14">
    <location>
        <begin position="1446"/>
        <end position="1460"/>
    </location>
</feature>
<protein>
    <submittedName>
        <fullName evidence="17">Uncharacterized protein</fullName>
    </submittedName>
</protein>
<dbReference type="InterPro" id="IPR013566">
    <property type="entry name" value="EF_hand_assoc_1"/>
</dbReference>
<dbReference type="InterPro" id="IPR011992">
    <property type="entry name" value="EF-hand-dom_pair"/>
</dbReference>
<dbReference type="PANTHER" id="PTHR46819:SF1">
    <property type="entry name" value="EF-HAND CALCIUM-BINDING DOMAIN-CONTAINING PROTEIN 7"/>
    <property type="match status" value="1"/>
</dbReference>
<dbReference type="Pfam" id="PF08356">
    <property type="entry name" value="EF_assoc_2"/>
    <property type="match status" value="1"/>
</dbReference>
<dbReference type="Gene3D" id="1.10.238.10">
    <property type="entry name" value="EF-hand"/>
    <property type="match status" value="2"/>
</dbReference>
<feature type="region of interest" description="Disordered" evidence="14">
    <location>
        <begin position="552"/>
        <end position="612"/>
    </location>
</feature>
<dbReference type="CDD" id="cd01893">
    <property type="entry name" value="Miro1"/>
    <property type="match status" value="1"/>
</dbReference>
<dbReference type="PROSITE" id="PS51419">
    <property type="entry name" value="RAB"/>
    <property type="match status" value="1"/>
</dbReference>
<evidence type="ECO:0000256" key="10">
    <source>
        <dbReference type="ARBA" id="ARBA00022989"/>
    </source>
</evidence>
<feature type="region of interest" description="Disordered" evidence="14">
    <location>
        <begin position="1216"/>
        <end position="1258"/>
    </location>
</feature>
<dbReference type="PANTHER" id="PTHR46819">
    <property type="entry name" value="EF-HAND CALCIUM-BINDING DOMAIN-CONTAINING PROTEIN 7"/>
    <property type="match status" value="1"/>
</dbReference>
<feature type="compositionally biased region" description="Low complexity" evidence="14">
    <location>
        <begin position="746"/>
        <end position="780"/>
    </location>
</feature>
<dbReference type="InterPro" id="IPR038664">
    <property type="entry name" value="Gar1/Naf1_Cbf5-bd_sf"/>
</dbReference>
<gene>
    <name evidence="17" type="ORF">CSSPTR1EN2_LOCUS8612</name>
</gene>
<feature type="compositionally biased region" description="Acidic residues" evidence="14">
    <location>
        <begin position="1111"/>
        <end position="1126"/>
    </location>
</feature>
<feature type="compositionally biased region" description="Basic and acidic residues" evidence="14">
    <location>
        <begin position="598"/>
        <end position="610"/>
    </location>
</feature>
<dbReference type="PROSITE" id="PS00018">
    <property type="entry name" value="EF_HAND_1"/>
    <property type="match status" value="1"/>
</dbReference>
<keyword evidence="13" id="KW-0472">Membrane</keyword>
<keyword evidence="8" id="KW-0378">Hydrolase</keyword>
<dbReference type="PROSITE" id="PS51423">
    <property type="entry name" value="MIRO"/>
    <property type="match status" value="1"/>
</dbReference>
<dbReference type="SMART" id="SM00175">
    <property type="entry name" value="RAB"/>
    <property type="match status" value="1"/>
</dbReference>
<evidence type="ECO:0000259" key="15">
    <source>
        <dbReference type="PROSITE" id="PS51369"/>
    </source>
</evidence>
<dbReference type="InterPro" id="IPR009000">
    <property type="entry name" value="Transl_B-barrel_sf"/>
</dbReference>
<evidence type="ECO:0000259" key="16">
    <source>
        <dbReference type="PROSITE" id="PS51423"/>
    </source>
</evidence>
<dbReference type="EMBL" id="OZ019907">
    <property type="protein sequence ID" value="CAK9206965.1"/>
    <property type="molecule type" value="Genomic_DNA"/>
</dbReference>
<comment type="similarity">
    <text evidence="2">Belongs to the mitochondrial Rho GTPase family.</text>
</comment>
<feature type="region of interest" description="Disordered" evidence="14">
    <location>
        <begin position="1441"/>
        <end position="1460"/>
    </location>
</feature>
<evidence type="ECO:0000256" key="1">
    <source>
        <dbReference type="ARBA" id="ARBA00004200"/>
    </source>
</evidence>
<evidence type="ECO:0000256" key="9">
    <source>
        <dbReference type="ARBA" id="ARBA00022837"/>
    </source>
</evidence>
<dbReference type="InterPro" id="IPR052266">
    <property type="entry name" value="Miro-EF-hand_domain"/>
</dbReference>
<accession>A0ABP0U0D8</accession>
<sequence length="1460" mass="159489">MAREEVVPRGARCQVVVIGDRGTGKSSLIIAVATDSFPDKAPPVLPPTRLPHDFYPDRVPLTIVDTSSRQEDKMKLEMEVKKADAIVLTYSCDRAQTLDRLSTYWLPELRRLEIKVPVIVVGCKLDLRDDQQPSLEQVMAPLMHEFREIETCIECSALKQIQIAEVFYYAQKAVLHPTAPLFDQETQTLKPRCVRALKRIFILCDQDKDGALSDTELNDFQVKCFNAPLQPAEVVGVKKVVSEKIPEGVNGNGLTLTGFLFLHALFIERGRLETTWTVLRKFGYDDEIKLRDELLLNPSFKRAPDQSVELTEKAIRFLTGIITTTDLDGDGVLRSQDLDEIFSTAPSSPLEDPVYGNAVETNAAGGITFNGFLSLWAFMTLLEPQKSLSYLVYLAYPEDPSSAFQITKQRRQDQKRQHSQRAAFQCFVFGPTGTGKSALLNALIGRPFNEAYEHTEGDTYSTNMVELDGGVKKALIMREIDEESVSNLLEKGNALAACDVAAFVYDISDAVSWKRAVELLVQVAAHGETNGFEVPCLLIAAKDDLEPDSAIIQSSAQQQQQQQQQEAAAAAMAASASGGAGDPNPPVAVKKPPPKRSSTKDRHTKVDGRGRRIRMPASCAARIFQLTRELGHKSDGETIEWLLQRAEPAIISATGTGTVPANSSSIAGALRSSSGMAAAAAAAAAARTVGFQQQQQQQQLHEGGMVPGGSEVGEGGLETTSDGRGLRKRPRASSSMARMKEENESQSRTTTVRATATRQALQQQQQQQQHQHQQHQQVAAGVGGSANMMQAAAMWAVAPAVAGVQNSGAMPAIWMLPVTAGGASAAGVMGAEQQQHQQQLWTFPPSAGAYRMAAASGGGGGPGGEGHLGMLAALNAYSRNLNPDSHQSMSSGHQQGDKGKENGSEEEEEEEEDEDDMVEEDSDPLMESAAHESSDTSDNEEEDEVEVNDARQKHNRDRAIELEKLVVGGDEESGDEEMISMEPPRTTHELKELPPVPKINAVFELHHTPQSVGTISSVFSKQVIVEATDHKLVLNEGSILWLTDQRIPLGIVDEVFGPVKKPYYVVRYNEVVDIPEGATQGKDVAFVSELANFVQDDPELWKKGYDASGEHDEELSEVEFSDDEKEEEMKRAARKRSHLVQGTGSSGRRGGRGGQAGSGDRSRGWRGRGQRGCGRGRDFRTESPETPDGAETVVQQMASMGSQSPNFHASPIHHAERRAKYEQPPRKPFQPSPERRDSWNRNTCPESNYHPQSRPLVVPYSDHQPLLYQQPPQSPHHEFVPGRMPIQQQQEQQLSSQGPPPPQWGPPVHHVQGLQAYQSYPATYLASTTTMNYMNDCTGGFRYPGHIYQTGVGLAPRTSYLHPTQMNMYAPIPSHPTGTGAFIAPTKYTTNSQSGQFQGLSHSDMQGRGAAVNIQVTGIPCYSTPAAPVYLQQQGVLPHLVGSAPGPSNSVYDRSNNTSR</sequence>
<evidence type="ECO:0000256" key="11">
    <source>
        <dbReference type="ARBA" id="ARBA00023128"/>
    </source>
</evidence>
<feature type="compositionally biased region" description="Acidic residues" evidence="14">
    <location>
        <begin position="935"/>
        <end position="947"/>
    </location>
</feature>
<keyword evidence="18" id="KW-1185">Reference proteome</keyword>
<proteinExistence type="inferred from homology"/>
<dbReference type="SUPFAM" id="SSF47473">
    <property type="entry name" value="EF-hand"/>
    <property type="match status" value="1"/>
</dbReference>
<keyword evidence="4" id="KW-0479">Metal-binding</keyword>